<evidence type="ECO:0000256" key="6">
    <source>
        <dbReference type="ARBA" id="ARBA00034496"/>
    </source>
</evidence>
<organism evidence="7 8">
    <name type="scientific">Aestuariivirga litoralis</name>
    <dbReference type="NCBI Taxonomy" id="2650924"/>
    <lineage>
        <taxon>Bacteria</taxon>
        <taxon>Pseudomonadati</taxon>
        <taxon>Pseudomonadota</taxon>
        <taxon>Alphaproteobacteria</taxon>
        <taxon>Hyphomicrobiales</taxon>
        <taxon>Aestuariivirgaceae</taxon>
        <taxon>Aestuariivirga</taxon>
    </lineage>
</organism>
<dbReference type="AlphaFoldDB" id="A0A2W2AWY8"/>
<comment type="similarity">
    <text evidence="6">Belongs to the truncated hemoglobin family. Group II subfamily.</text>
</comment>
<dbReference type="GO" id="GO:0020037">
    <property type="term" value="F:heme binding"/>
    <property type="evidence" value="ECO:0007669"/>
    <property type="project" value="InterPro"/>
</dbReference>
<evidence type="ECO:0000256" key="2">
    <source>
        <dbReference type="ARBA" id="ARBA00022448"/>
    </source>
</evidence>
<name>A0A2W2AWY8_9HYPH</name>
<dbReference type="Gene3D" id="1.10.490.10">
    <property type="entry name" value="Globins"/>
    <property type="match status" value="1"/>
</dbReference>
<dbReference type="Pfam" id="PF01152">
    <property type="entry name" value="Bac_globin"/>
    <property type="match status" value="1"/>
</dbReference>
<evidence type="ECO:0000256" key="1">
    <source>
        <dbReference type="ARBA" id="ARBA00001971"/>
    </source>
</evidence>
<dbReference type="Proteomes" id="UP000248795">
    <property type="component" value="Unassembled WGS sequence"/>
</dbReference>
<evidence type="ECO:0000256" key="3">
    <source>
        <dbReference type="ARBA" id="ARBA00022617"/>
    </source>
</evidence>
<keyword evidence="4" id="KW-0479">Metal-binding</keyword>
<keyword evidence="5" id="KW-0408">Iron</keyword>
<comment type="cofactor">
    <cofactor evidence="1">
        <name>heme</name>
        <dbReference type="ChEBI" id="CHEBI:30413"/>
    </cofactor>
</comment>
<keyword evidence="2" id="KW-0813">Transport</keyword>
<comment type="caution">
    <text evidence="7">The sequence shown here is derived from an EMBL/GenBank/DDBJ whole genome shotgun (WGS) entry which is preliminary data.</text>
</comment>
<reference evidence="8" key="1">
    <citation type="submission" date="2018-06" db="EMBL/GenBank/DDBJ databases">
        <title>Aestuariibacter litoralis strain KCTC 52945T.</title>
        <authorList>
            <person name="Li X."/>
            <person name="Salam N."/>
            <person name="Li J.-L."/>
            <person name="Chen Y.-M."/>
            <person name="Yang Z.-W."/>
            <person name="Zhang L.-Y."/>
            <person name="Han M.-X."/>
            <person name="Xiao M."/>
            <person name="Li W.-J."/>
        </authorList>
    </citation>
    <scope>NUCLEOTIDE SEQUENCE [LARGE SCALE GENOMIC DNA]</scope>
    <source>
        <strain evidence="8">KCTC 52945</strain>
    </source>
</reference>
<dbReference type="PANTHER" id="PTHR47366:SF1">
    <property type="entry name" value="TWO-ON-TWO HEMOGLOBIN-3"/>
    <property type="match status" value="1"/>
</dbReference>
<evidence type="ECO:0000313" key="7">
    <source>
        <dbReference type="EMBL" id="PZF77160.1"/>
    </source>
</evidence>
<dbReference type="InterPro" id="IPR019795">
    <property type="entry name" value="Globin_bac-like_CS"/>
</dbReference>
<dbReference type="InterPro" id="IPR001486">
    <property type="entry name" value="Hemoglobin_trunc"/>
</dbReference>
<accession>A0A2W2AWY8</accession>
<proteinExistence type="inferred from homology"/>
<dbReference type="PROSITE" id="PS01213">
    <property type="entry name" value="GLOBIN_FAM_2"/>
    <property type="match status" value="1"/>
</dbReference>
<keyword evidence="8" id="KW-1185">Reference proteome</keyword>
<sequence length="142" mass="16015">MTAAPYQTPYDRIGGEEGVRRLVKVFYDLVETEPEGAPLRVMHNQGNGLAHAREAQFMFLSGFLGGPQLYVEQYRHSNVRQMHNHLAIGEVEAQSWLQCMEKALETTADEDTRRVLMQTFTRVATALRNQPPADNPLKVTSA</sequence>
<dbReference type="EMBL" id="QKVK01000003">
    <property type="protein sequence ID" value="PZF77160.1"/>
    <property type="molecule type" value="Genomic_DNA"/>
</dbReference>
<dbReference type="InterPro" id="IPR044203">
    <property type="entry name" value="GlbO/GLB3-like"/>
</dbReference>
<dbReference type="InterPro" id="IPR009050">
    <property type="entry name" value="Globin-like_sf"/>
</dbReference>
<dbReference type="GO" id="GO:0046872">
    <property type="term" value="F:metal ion binding"/>
    <property type="evidence" value="ECO:0007669"/>
    <property type="project" value="UniProtKB-KW"/>
</dbReference>
<dbReference type="SUPFAM" id="SSF46458">
    <property type="entry name" value="Globin-like"/>
    <property type="match status" value="1"/>
</dbReference>
<dbReference type="RefSeq" id="WP_111197407.1">
    <property type="nucleotide sequence ID" value="NZ_QKVK01000003.1"/>
</dbReference>
<keyword evidence="3" id="KW-0349">Heme</keyword>
<evidence type="ECO:0000313" key="8">
    <source>
        <dbReference type="Proteomes" id="UP000248795"/>
    </source>
</evidence>
<dbReference type="GO" id="GO:0005344">
    <property type="term" value="F:oxygen carrier activity"/>
    <property type="evidence" value="ECO:0007669"/>
    <property type="project" value="InterPro"/>
</dbReference>
<gene>
    <name evidence="7" type="ORF">DK847_07460</name>
</gene>
<evidence type="ECO:0000256" key="5">
    <source>
        <dbReference type="ARBA" id="ARBA00023004"/>
    </source>
</evidence>
<dbReference type="InterPro" id="IPR012292">
    <property type="entry name" value="Globin/Proto"/>
</dbReference>
<protein>
    <submittedName>
        <fullName evidence="7">Globin-like protein</fullName>
    </submittedName>
</protein>
<evidence type="ECO:0000256" key="4">
    <source>
        <dbReference type="ARBA" id="ARBA00022723"/>
    </source>
</evidence>
<dbReference type="PANTHER" id="PTHR47366">
    <property type="entry name" value="TWO-ON-TWO HEMOGLOBIN-3"/>
    <property type="match status" value="1"/>
</dbReference>
<dbReference type="CDD" id="cd14773">
    <property type="entry name" value="TrHb2_PhHbO-like_O"/>
    <property type="match status" value="1"/>
</dbReference>
<dbReference type="GO" id="GO:0019825">
    <property type="term" value="F:oxygen binding"/>
    <property type="evidence" value="ECO:0007669"/>
    <property type="project" value="InterPro"/>
</dbReference>